<dbReference type="Pfam" id="PF00391">
    <property type="entry name" value="PEP-utilizers"/>
    <property type="match status" value="1"/>
</dbReference>
<dbReference type="SUPFAM" id="SSF52009">
    <property type="entry name" value="Phosphohistidine domain"/>
    <property type="match status" value="1"/>
</dbReference>
<dbReference type="PANTHER" id="PTHR22931">
    <property type="entry name" value="PHOSPHOENOLPYRUVATE DIKINASE-RELATED"/>
    <property type="match status" value="1"/>
</dbReference>
<dbReference type="PANTHER" id="PTHR22931:SF9">
    <property type="entry name" value="PYRUVATE, PHOSPHATE DIKINASE 1, CHLOROPLASTIC"/>
    <property type="match status" value="1"/>
</dbReference>
<comment type="caution">
    <text evidence="2">The sequence shown here is derived from an EMBL/GenBank/DDBJ whole genome shotgun (WGS) entry which is preliminary data.</text>
</comment>
<feature type="non-terminal residue" evidence="2">
    <location>
        <position position="1"/>
    </location>
</feature>
<evidence type="ECO:0000259" key="1">
    <source>
        <dbReference type="Pfam" id="PF00391"/>
    </source>
</evidence>
<dbReference type="InterPro" id="IPR018274">
    <property type="entry name" value="PEP_util_AS"/>
</dbReference>
<gene>
    <name evidence="2" type="ORF">S03H2_06799</name>
</gene>
<dbReference type="Gene3D" id="3.50.30.10">
    <property type="entry name" value="Phosphohistidine domain"/>
    <property type="match status" value="1"/>
</dbReference>
<dbReference type="InterPro" id="IPR008279">
    <property type="entry name" value="PEP-util_enz_mobile_dom"/>
</dbReference>
<dbReference type="EMBL" id="BARU01003037">
    <property type="protein sequence ID" value="GAH20003.1"/>
    <property type="molecule type" value="Genomic_DNA"/>
</dbReference>
<sequence>DMVEEGIITKEEAILRIEPNQLNQLLHRRIDPNAKVEVIAKGLQASPGAAYGKVVFTADEAEELGKEGERVILVRTETTPDDIHGMVEAQGVLTSRGGMTSHAAVVARGMGKACVAGCSVLKINTEKEIISVNDLVIKKGEFITIDGGTGEVFLGKVDLIDWVLSLELLPLWLLFLLQPYQQQFQEQPGRFFSLFWSVANKVSLLLW</sequence>
<name>X1FGV8_9ZZZZ</name>
<dbReference type="AlphaFoldDB" id="X1FGV8"/>
<dbReference type="InterPro" id="IPR036637">
    <property type="entry name" value="Phosphohistidine_dom_sf"/>
</dbReference>
<accession>X1FGV8</accession>
<organism evidence="2">
    <name type="scientific">marine sediment metagenome</name>
    <dbReference type="NCBI Taxonomy" id="412755"/>
    <lineage>
        <taxon>unclassified sequences</taxon>
        <taxon>metagenomes</taxon>
        <taxon>ecological metagenomes</taxon>
    </lineage>
</organism>
<feature type="domain" description="PEP-utilising enzyme mobile" evidence="1">
    <location>
        <begin position="69"/>
        <end position="150"/>
    </location>
</feature>
<protein>
    <recommendedName>
        <fullName evidence="1">PEP-utilising enzyme mobile domain-containing protein</fullName>
    </recommendedName>
</protein>
<evidence type="ECO:0000313" key="2">
    <source>
        <dbReference type="EMBL" id="GAH20003.1"/>
    </source>
</evidence>
<dbReference type="PROSITE" id="PS00370">
    <property type="entry name" value="PEP_ENZYMES_PHOS_SITE"/>
    <property type="match status" value="1"/>
</dbReference>
<proteinExistence type="predicted"/>
<dbReference type="GO" id="GO:0050242">
    <property type="term" value="F:pyruvate, phosphate dikinase activity"/>
    <property type="evidence" value="ECO:0007669"/>
    <property type="project" value="InterPro"/>
</dbReference>
<dbReference type="InterPro" id="IPR010121">
    <property type="entry name" value="Pyruvate_phosphate_dikinase"/>
</dbReference>
<dbReference type="Gene3D" id="1.10.189.10">
    <property type="entry name" value="Pyruvate Phosphate Dikinase, domain 2"/>
    <property type="match status" value="1"/>
</dbReference>
<reference evidence="2" key="1">
    <citation type="journal article" date="2014" name="Front. Microbiol.">
        <title>High frequency of phylogenetically diverse reductive dehalogenase-homologous genes in deep subseafloor sedimentary metagenomes.</title>
        <authorList>
            <person name="Kawai M."/>
            <person name="Futagami T."/>
            <person name="Toyoda A."/>
            <person name="Takaki Y."/>
            <person name="Nishi S."/>
            <person name="Hori S."/>
            <person name="Arai W."/>
            <person name="Tsubouchi T."/>
            <person name="Morono Y."/>
            <person name="Uchiyama I."/>
            <person name="Ito T."/>
            <person name="Fujiyama A."/>
            <person name="Inagaki F."/>
            <person name="Takami H."/>
        </authorList>
    </citation>
    <scope>NUCLEOTIDE SEQUENCE</scope>
    <source>
        <strain evidence="2">Expedition CK06-06</strain>
    </source>
</reference>